<comment type="caution">
    <text evidence="1">The sequence shown here is derived from an EMBL/GenBank/DDBJ whole genome shotgun (WGS) entry which is preliminary data.</text>
</comment>
<organism evidence="1 2">
    <name type="scientific">Paramecium sonneborni</name>
    <dbReference type="NCBI Taxonomy" id="65129"/>
    <lineage>
        <taxon>Eukaryota</taxon>
        <taxon>Sar</taxon>
        <taxon>Alveolata</taxon>
        <taxon>Ciliophora</taxon>
        <taxon>Intramacronucleata</taxon>
        <taxon>Oligohymenophorea</taxon>
        <taxon>Peniculida</taxon>
        <taxon>Parameciidae</taxon>
        <taxon>Paramecium</taxon>
    </lineage>
</organism>
<proteinExistence type="predicted"/>
<dbReference type="AlphaFoldDB" id="A0A8S1RDZ7"/>
<keyword evidence="2" id="KW-1185">Reference proteome</keyword>
<sequence>MHPDKIIHLLPHFEYDSTLLQLLNKLNNHLRFYFIKSMIIFKLVKAKIYIYNLKGNYIIKKQHISCFIMQFNINNNQYQQDLKKVDCFKDLYYILNMDIQNNIILLIQIHFNINQPNAFNNQQMKASCLSILIQLLLQLIIQLLNKQKIPEISKVIQFILIIIKIRRK</sequence>
<gene>
    <name evidence="1" type="ORF">PSON_ATCC_30995.1.T1600005</name>
</gene>
<reference evidence="1" key="1">
    <citation type="submission" date="2021-01" db="EMBL/GenBank/DDBJ databases">
        <authorList>
            <consortium name="Genoscope - CEA"/>
            <person name="William W."/>
        </authorList>
    </citation>
    <scope>NUCLEOTIDE SEQUENCE</scope>
</reference>
<name>A0A8S1RDZ7_9CILI</name>
<protein>
    <submittedName>
        <fullName evidence="1">Uncharacterized protein</fullName>
    </submittedName>
</protein>
<accession>A0A8S1RDZ7</accession>
<dbReference type="Proteomes" id="UP000692954">
    <property type="component" value="Unassembled WGS sequence"/>
</dbReference>
<evidence type="ECO:0000313" key="2">
    <source>
        <dbReference type="Proteomes" id="UP000692954"/>
    </source>
</evidence>
<evidence type="ECO:0000313" key="1">
    <source>
        <dbReference type="EMBL" id="CAD8125544.1"/>
    </source>
</evidence>
<dbReference type="EMBL" id="CAJJDN010000160">
    <property type="protein sequence ID" value="CAD8125544.1"/>
    <property type="molecule type" value="Genomic_DNA"/>
</dbReference>